<gene>
    <name evidence="2" type="ORF">METZ01_LOCUS421316</name>
</gene>
<protein>
    <recommendedName>
        <fullName evidence="1">Dockerin domain-containing protein</fullName>
    </recommendedName>
</protein>
<reference evidence="2" key="1">
    <citation type="submission" date="2018-05" db="EMBL/GenBank/DDBJ databases">
        <authorList>
            <person name="Lanie J.A."/>
            <person name="Ng W.-L."/>
            <person name="Kazmierczak K.M."/>
            <person name="Andrzejewski T.M."/>
            <person name="Davidsen T.M."/>
            <person name="Wayne K.J."/>
            <person name="Tettelin H."/>
            <person name="Glass J.I."/>
            <person name="Rusch D."/>
            <person name="Podicherti R."/>
            <person name="Tsui H.-C.T."/>
            <person name="Winkler M.E."/>
        </authorList>
    </citation>
    <scope>NUCLEOTIDE SEQUENCE</scope>
</reference>
<dbReference type="Pfam" id="PF00404">
    <property type="entry name" value="Dockerin_1"/>
    <property type="match status" value="1"/>
</dbReference>
<dbReference type="GO" id="GO:0004553">
    <property type="term" value="F:hydrolase activity, hydrolyzing O-glycosyl compounds"/>
    <property type="evidence" value="ECO:0007669"/>
    <property type="project" value="InterPro"/>
</dbReference>
<dbReference type="PROSITE" id="PS00018">
    <property type="entry name" value="EF_HAND_1"/>
    <property type="match status" value="1"/>
</dbReference>
<dbReference type="GO" id="GO:0000272">
    <property type="term" value="P:polysaccharide catabolic process"/>
    <property type="evidence" value="ECO:0007669"/>
    <property type="project" value="InterPro"/>
</dbReference>
<organism evidence="2">
    <name type="scientific">marine metagenome</name>
    <dbReference type="NCBI Taxonomy" id="408172"/>
    <lineage>
        <taxon>unclassified sequences</taxon>
        <taxon>metagenomes</taxon>
        <taxon>ecological metagenomes</taxon>
    </lineage>
</organism>
<dbReference type="SUPFAM" id="SSF63446">
    <property type="entry name" value="Type I dockerin domain"/>
    <property type="match status" value="1"/>
</dbReference>
<dbReference type="EMBL" id="UINC01166482">
    <property type="protein sequence ID" value="SVD68462.1"/>
    <property type="molecule type" value="Genomic_DNA"/>
</dbReference>
<dbReference type="AlphaFoldDB" id="A0A382XBN4"/>
<dbReference type="CDD" id="cd14256">
    <property type="entry name" value="Dockerin_I"/>
    <property type="match status" value="1"/>
</dbReference>
<dbReference type="Gene3D" id="3.40.630.20">
    <property type="entry name" value="Peptidase C15, pyroglutamyl peptidase I-like"/>
    <property type="match status" value="1"/>
</dbReference>
<proteinExistence type="predicted"/>
<sequence>VSFFPEFDPPDCNNCGQGYGDLEVDYQDTSEDFWRIIDEVKPSGIMTFSRGFNNNSWELESNVSNWVTWVADYTQPYFPTPSPPDDSVPNNHNRGTALPITLIEDALDNSDIDVNCYIDQNGNAGQFLSEFMGYHGMSYHQSSIDADNPCVLGGHIHVGGQLSVRTATDAAELTIETVITYLDNILIIPGDINDDEIINIQDIIQLINYILDDVEPNQDWLNLADMNDDGSINIQDIILIVEMILN</sequence>
<dbReference type="Gene3D" id="1.10.1330.10">
    <property type="entry name" value="Dockerin domain"/>
    <property type="match status" value="1"/>
</dbReference>
<feature type="domain" description="Dockerin" evidence="1">
    <location>
        <begin position="185"/>
        <end position="246"/>
    </location>
</feature>
<name>A0A382XBN4_9ZZZZ</name>
<dbReference type="SUPFAM" id="SSF53182">
    <property type="entry name" value="Pyrrolidone carboxyl peptidase (pyroglutamate aminopeptidase)"/>
    <property type="match status" value="1"/>
</dbReference>
<dbReference type="InterPro" id="IPR016134">
    <property type="entry name" value="Dockerin_dom"/>
</dbReference>
<dbReference type="PROSITE" id="PS51766">
    <property type="entry name" value="DOCKERIN"/>
    <property type="match status" value="1"/>
</dbReference>
<feature type="non-terminal residue" evidence="2">
    <location>
        <position position="1"/>
    </location>
</feature>
<dbReference type="InterPro" id="IPR018247">
    <property type="entry name" value="EF_Hand_1_Ca_BS"/>
</dbReference>
<dbReference type="InterPro" id="IPR036440">
    <property type="entry name" value="Peptidase_C15-like_sf"/>
</dbReference>
<accession>A0A382XBN4</accession>
<evidence type="ECO:0000259" key="1">
    <source>
        <dbReference type="PROSITE" id="PS51766"/>
    </source>
</evidence>
<evidence type="ECO:0000313" key="2">
    <source>
        <dbReference type="EMBL" id="SVD68462.1"/>
    </source>
</evidence>
<dbReference type="InterPro" id="IPR036439">
    <property type="entry name" value="Dockerin_dom_sf"/>
</dbReference>
<dbReference type="InterPro" id="IPR002105">
    <property type="entry name" value="Dockerin_1_rpt"/>
</dbReference>